<dbReference type="GO" id="GO:0032259">
    <property type="term" value="P:methylation"/>
    <property type="evidence" value="ECO:0007669"/>
    <property type="project" value="UniProtKB-KW"/>
</dbReference>
<dbReference type="PANTHER" id="PTHR43861">
    <property type="entry name" value="TRANS-ACONITATE 2-METHYLTRANSFERASE-RELATED"/>
    <property type="match status" value="1"/>
</dbReference>
<evidence type="ECO:0000313" key="1">
    <source>
        <dbReference type="EMBL" id="EKF24578.1"/>
    </source>
</evidence>
<dbReference type="RefSeq" id="WP_005625899.1">
    <property type="nucleotide sequence ID" value="NZ_AMRA01000037.1"/>
</dbReference>
<evidence type="ECO:0000313" key="2">
    <source>
        <dbReference type="Proteomes" id="UP000006265"/>
    </source>
</evidence>
<dbReference type="STRING" id="1122247.GCA_000379865_04509"/>
<dbReference type="SUPFAM" id="SSF53335">
    <property type="entry name" value="S-adenosyl-L-methionine-dependent methyltransferases"/>
    <property type="match status" value="1"/>
</dbReference>
<dbReference type="Pfam" id="PF08241">
    <property type="entry name" value="Methyltransf_11"/>
    <property type="match status" value="1"/>
</dbReference>
<reference evidence="1 2" key="1">
    <citation type="journal article" date="2012" name="J. Bacteriol.">
        <title>Genome sequence of Mycobacterium hassiacum DSM 44199, a rare source of heat-stable mycobacterial proteins.</title>
        <authorList>
            <person name="Tiago I."/>
            <person name="Maranha A."/>
            <person name="Mendes V."/>
            <person name="Alarico S."/>
            <person name="Moynihan P.J."/>
            <person name="Clarke A.J."/>
            <person name="Macedo-Ribeiro S."/>
            <person name="Pereira P.J."/>
            <person name="Empadinhas N."/>
        </authorList>
    </citation>
    <scope>NUCLEOTIDE SEQUENCE [LARGE SCALE GENOMIC DNA]</scope>
    <source>
        <strain evidence="2">DSM 44199 / CIP 105218 / JCM 12690 / 3849</strain>
    </source>
</reference>
<dbReference type="eggNOG" id="COG2226">
    <property type="taxonomic scope" value="Bacteria"/>
</dbReference>
<dbReference type="CDD" id="cd02440">
    <property type="entry name" value="AdoMet_MTases"/>
    <property type="match status" value="1"/>
</dbReference>
<dbReference type="Gene3D" id="3.40.50.150">
    <property type="entry name" value="Vaccinia Virus protein VP39"/>
    <property type="match status" value="1"/>
</dbReference>
<protein>
    <submittedName>
        <fullName evidence="1">Methyltransferase domain protein</fullName>
    </submittedName>
</protein>
<keyword evidence="1" id="KW-0808">Transferase</keyword>
<dbReference type="OrthoDB" id="4722501at2"/>
<dbReference type="EMBL" id="AMRA01000037">
    <property type="protein sequence ID" value="EKF24578.1"/>
    <property type="molecule type" value="Genomic_DNA"/>
</dbReference>
<dbReference type="InterPro" id="IPR029063">
    <property type="entry name" value="SAM-dependent_MTases_sf"/>
</dbReference>
<organism evidence="1 2">
    <name type="scientific">Mycolicibacterium hassiacum (strain DSM 44199 / CIP 105218 / JCM 12690 / 3849)</name>
    <name type="common">Mycobacterium hassiacum</name>
    <dbReference type="NCBI Taxonomy" id="1122247"/>
    <lineage>
        <taxon>Bacteria</taxon>
        <taxon>Bacillati</taxon>
        <taxon>Actinomycetota</taxon>
        <taxon>Actinomycetes</taxon>
        <taxon>Mycobacteriales</taxon>
        <taxon>Mycobacteriaceae</taxon>
        <taxon>Mycolicibacterium</taxon>
    </lineage>
</organism>
<keyword evidence="1" id="KW-0489">Methyltransferase</keyword>
<proteinExistence type="predicted"/>
<name>K5B8Z9_MYCHD</name>
<comment type="caution">
    <text evidence="1">The sequence shown here is derived from an EMBL/GenBank/DDBJ whole genome shotgun (WGS) entry which is preliminary data.</text>
</comment>
<dbReference type="PANTHER" id="PTHR43861:SF1">
    <property type="entry name" value="TRANS-ACONITATE 2-METHYLTRANSFERASE"/>
    <property type="match status" value="1"/>
</dbReference>
<gene>
    <name evidence="1" type="ORF">C731_1357</name>
</gene>
<dbReference type="Proteomes" id="UP000006265">
    <property type="component" value="Unassembled WGS sequence"/>
</dbReference>
<accession>K5B8Z9</accession>
<keyword evidence="2" id="KW-1185">Reference proteome</keyword>
<dbReference type="InterPro" id="IPR013216">
    <property type="entry name" value="Methyltransf_11"/>
</dbReference>
<dbReference type="GO" id="GO:0008757">
    <property type="term" value="F:S-adenosylmethionine-dependent methyltransferase activity"/>
    <property type="evidence" value="ECO:0007669"/>
    <property type="project" value="InterPro"/>
</dbReference>
<sequence>MSTPSLWSAGRYDAVAEQIAPIAGAVVDAADRRAPLYGAAVVDLACGTGNATLAALARGARVTAVDLTPELIELGRQRVTGADVTWVTADAAATGLPAESFDAAVSNMGIIFVEPAGQVAELERLLKPGGTLAFSAWVRDPDNPFSAPIAKVFRPPPNPGYTPDQWGDADTVTDRLSAGFTDIRIETHTHTWRFPSLEAVMTFVTTQSPVHVAAFARADATQRDTLRNEFESALSAHCDQHGVQFDSGYVVVTARRR</sequence>
<dbReference type="AlphaFoldDB" id="K5B8Z9"/>
<dbReference type="PATRIC" id="fig|1122247.3.peg.1303"/>